<dbReference type="PANTHER" id="PTHR43252:SF2">
    <property type="entry name" value="TRANSCRIPTION REGULATOR, PADR-LIKE FAMILY"/>
    <property type="match status" value="1"/>
</dbReference>
<evidence type="ECO:0000313" key="5">
    <source>
        <dbReference type="Proteomes" id="UP000239237"/>
    </source>
</evidence>
<dbReference type="Pfam" id="PF03551">
    <property type="entry name" value="PadR"/>
    <property type="match status" value="1"/>
</dbReference>
<dbReference type="KEGG" id="lsu:A6B45_08425"/>
<dbReference type="AlphaFoldDB" id="A0A2N9KGH5"/>
<gene>
    <name evidence="2" type="ORF">LES8486_01582</name>
    <name evidence="3" type="ORF">LES9216_01729</name>
</gene>
<dbReference type="Gene3D" id="1.10.10.10">
    <property type="entry name" value="Winged helix-like DNA-binding domain superfamily/Winged helix DNA-binding domain"/>
    <property type="match status" value="1"/>
</dbReference>
<proteinExistence type="predicted"/>
<dbReference type="InterPro" id="IPR036390">
    <property type="entry name" value="WH_DNA-bd_sf"/>
</dbReference>
<reference evidence="2 5" key="2">
    <citation type="submission" date="2018-02" db="EMBL/GenBank/DDBJ databases">
        <authorList>
            <person name="Rodrigo-Torres L."/>
            <person name="Arahal R. D."/>
            <person name="Lucena T."/>
        </authorList>
    </citation>
    <scope>NUCLEOTIDE SEQUENCE [LARGE SCALE GENOMIC DNA]</scope>
    <source>
        <strain evidence="2 5">CECT 8486</strain>
    </source>
</reference>
<reference evidence="3 4" key="1">
    <citation type="submission" date="2018-02" db="EMBL/GenBank/DDBJ databases">
        <authorList>
            <person name="Cohen D.B."/>
            <person name="Kent A.D."/>
        </authorList>
    </citation>
    <scope>NUCLEOTIDE SEQUENCE [LARGE SCALE GENOMIC DNA]</scope>
    <source>
        <strain evidence="3 4">CECT 9216</strain>
    </source>
</reference>
<dbReference type="Proteomes" id="UP000237923">
    <property type="component" value="Unassembled WGS sequence"/>
</dbReference>
<dbReference type="SUPFAM" id="SSF46785">
    <property type="entry name" value="Winged helix' DNA-binding domain"/>
    <property type="match status" value="1"/>
</dbReference>
<feature type="domain" description="Transcription regulator PadR N-terminal" evidence="1">
    <location>
        <begin position="7"/>
        <end position="77"/>
    </location>
</feature>
<evidence type="ECO:0000313" key="4">
    <source>
        <dbReference type="Proteomes" id="UP000237923"/>
    </source>
</evidence>
<evidence type="ECO:0000313" key="3">
    <source>
        <dbReference type="EMBL" id="SPE09559.1"/>
    </source>
</evidence>
<dbReference type="EMBL" id="OKQR01000003">
    <property type="protein sequence ID" value="SPD94132.1"/>
    <property type="molecule type" value="Genomic_DNA"/>
</dbReference>
<evidence type="ECO:0000313" key="2">
    <source>
        <dbReference type="EMBL" id="SPD94132.1"/>
    </source>
</evidence>
<dbReference type="EMBL" id="OKQU01000003">
    <property type="protein sequence ID" value="SPE09559.1"/>
    <property type="molecule type" value="Genomic_DNA"/>
</dbReference>
<dbReference type="PANTHER" id="PTHR43252">
    <property type="entry name" value="TRANSCRIPTIONAL REGULATOR YQJI"/>
    <property type="match status" value="1"/>
</dbReference>
<sequence>MYELYILGQLLFTDRSAYKLRFVLENILGAHRKVSFGVLYPLLEKMKDAGTIVMTDDIDWRGKKKIHITPAGRVRFDELMREPVQQNAHLDDVYLFKLSGLELVDAQLAHQIIDDFRSEKLSQRDGYKEHLAELEVRHAGASFLPSARRLNQLQIDLANTYLDYVDKIESELE</sequence>
<name>A0A2N9KGH5_9LACO</name>
<dbReference type="InterPro" id="IPR036388">
    <property type="entry name" value="WH-like_DNA-bd_sf"/>
</dbReference>
<dbReference type="GeneID" id="99674819"/>
<accession>A0A2N9KGH5</accession>
<keyword evidence="5" id="KW-1185">Reference proteome</keyword>
<dbReference type="RefSeq" id="WP_072614187.1">
    <property type="nucleotide sequence ID" value="NZ_AP017935.1"/>
</dbReference>
<evidence type="ECO:0000259" key="1">
    <source>
        <dbReference type="Pfam" id="PF03551"/>
    </source>
</evidence>
<dbReference type="InterPro" id="IPR005149">
    <property type="entry name" value="Tscrpt_reg_PadR_N"/>
</dbReference>
<organism evidence="3 4">
    <name type="scientific">Leuconostoc suionicum</name>
    <dbReference type="NCBI Taxonomy" id="1511761"/>
    <lineage>
        <taxon>Bacteria</taxon>
        <taxon>Bacillati</taxon>
        <taxon>Bacillota</taxon>
        <taxon>Bacilli</taxon>
        <taxon>Lactobacillales</taxon>
        <taxon>Lactobacillaceae</taxon>
        <taxon>Leuconostoc</taxon>
    </lineage>
</organism>
<protein>
    <submittedName>
        <fullName evidence="3">Transcriptional regulator PadR-like family protein</fullName>
    </submittedName>
</protein>
<dbReference type="Proteomes" id="UP000239237">
    <property type="component" value="Unassembled WGS sequence"/>
</dbReference>